<name>A0A7C6Z6E5_9FIRM</name>
<dbReference type="EMBL" id="DUTF01000355">
    <property type="protein sequence ID" value="HHY28348.1"/>
    <property type="molecule type" value="Genomic_DNA"/>
</dbReference>
<reference evidence="2 3" key="1">
    <citation type="journal article" date="2020" name="Biotechnol. Biofuels">
        <title>New insights from the biogas microbiome by comprehensive genome-resolved metagenomics of nearly 1600 species originating from multiple anaerobic digesters.</title>
        <authorList>
            <person name="Campanaro S."/>
            <person name="Treu L."/>
            <person name="Rodriguez-R L.M."/>
            <person name="Kovalovszki A."/>
            <person name="Ziels R.M."/>
            <person name="Maus I."/>
            <person name="Zhu X."/>
            <person name="Kougias P.G."/>
            <person name="Basile A."/>
            <person name="Luo G."/>
            <person name="Schluter A."/>
            <person name="Konstantinidis K.T."/>
            <person name="Angelidaki I."/>
        </authorList>
    </citation>
    <scope>NUCLEOTIDE SEQUENCE [LARGE SCALE GENOMIC DNA]</scope>
    <source>
        <strain evidence="2">AS05jafATM_4</strain>
    </source>
</reference>
<evidence type="ECO:0000313" key="3">
    <source>
        <dbReference type="Proteomes" id="UP000553059"/>
    </source>
</evidence>
<gene>
    <name evidence="2" type="ORF">GX523_16725</name>
</gene>
<dbReference type="CDD" id="cd04332">
    <property type="entry name" value="YbaK_like"/>
    <property type="match status" value="1"/>
</dbReference>
<accession>A0A7C6Z6E5</accession>
<dbReference type="GO" id="GO:0002161">
    <property type="term" value="F:aminoacyl-tRNA deacylase activity"/>
    <property type="evidence" value="ECO:0007669"/>
    <property type="project" value="InterPro"/>
</dbReference>
<feature type="domain" description="YbaK/aminoacyl-tRNA synthetase-associated" evidence="1">
    <location>
        <begin position="23"/>
        <end position="139"/>
    </location>
</feature>
<dbReference type="Proteomes" id="UP000553059">
    <property type="component" value="Unassembled WGS sequence"/>
</dbReference>
<dbReference type="InterPro" id="IPR007214">
    <property type="entry name" value="YbaK/aa-tRNA-synth-assoc-dom"/>
</dbReference>
<dbReference type="InterPro" id="IPR036754">
    <property type="entry name" value="YbaK/aa-tRNA-synt-asso_dom_sf"/>
</dbReference>
<evidence type="ECO:0000313" key="2">
    <source>
        <dbReference type="EMBL" id="HHY28348.1"/>
    </source>
</evidence>
<evidence type="ECO:0000259" key="1">
    <source>
        <dbReference type="Pfam" id="PF04073"/>
    </source>
</evidence>
<comment type="caution">
    <text evidence="2">The sequence shown here is derived from an EMBL/GenBank/DDBJ whole genome shotgun (WGS) entry which is preliminary data.</text>
</comment>
<dbReference type="SUPFAM" id="SSF55826">
    <property type="entry name" value="YbaK/ProRS associated domain"/>
    <property type="match status" value="1"/>
</dbReference>
<dbReference type="AlphaFoldDB" id="A0A7C6Z6E5"/>
<dbReference type="Pfam" id="PF04073">
    <property type="entry name" value="tRNA_edit"/>
    <property type="match status" value="1"/>
</dbReference>
<dbReference type="PANTHER" id="PTHR30411">
    <property type="entry name" value="CYTOPLASMIC PROTEIN"/>
    <property type="match status" value="1"/>
</dbReference>
<dbReference type="PANTHER" id="PTHR30411:SF1">
    <property type="entry name" value="CYTOPLASMIC PROTEIN"/>
    <property type="match status" value="1"/>
</dbReference>
<proteinExistence type="predicted"/>
<dbReference type="Gene3D" id="3.90.960.10">
    <property type="entry name" value="YbaK/aminoacyl-tRNA synthetase-associated domain"/>
    <property type="match status" value="1"/>
</dbReference>
<sequence length="148" mass="15931">MENLQALLKETNVPFELINHDIEIRTAQEGAAYFKINVGQTAPTLILKTDKGFFALIMSGDRAHVDLDEVASILGCKKVKLAGAREVEKVTGCTVGSVSMVGHNLPCIIDKRLSQYSNIYGGSGKATCTLKINPNALGKLNKIVATLE</sequence>
<protein>
    <submittedName>
        <fullName evidence="2">YbaK/EbsC family protein</fullName>
    </submittedName>
</protein>
<organism evidence="2 3">
    <name type="scientific">Desulfitobacterium dehalogenans</name>
    <dbReference type="NCBI Taxonomy" id="36854"/>
    <lineage>
        <taxon>Bacteria</taxon>
        <taxon>Bacillati</taxon>
        <taxon>Bacillota</taxon>
        <taxon>Clostridia</taxon>
        <taxon>Eubacteriales</taxon>
        <taxon>Desulfitobacteriaceae</taxon>
        <taxon>Desulfitobacterium</taxon>
    </lineage>
</organism>